<dbReference type="InterPro" id="IPR006083">
    <property type="entry name" value="PRK/URK"/>
</dbReference>
<feature type="compositionally biased region" description="Basic and acidic residues" evidence="11">
    <location>
        <begin position="309"/>
        <end position="322"/>
    </location>
</feature>
<comment type="similarity">
    <text evidence="3 10">Belongs to the uridine kinase family.</text>
</comment>
<evidence type="ECO:0000256" key="6">
    <source>
        <dbReference type="ARBA" id="ARBA00022777"/>
    </source>
</evidence>
<dbReference type="EC" id="2.7.1.48" evidence="10"/>
<feature type="region of interest" description="Disordered" evidence="11">
    <location>
        <begin position="1"/>
        <end position="21"/>
    </location>
</feature>
<keyword evidence="14" id="KW-1185">Reference proteome</keyword>
<organism evidence="14 15">
    <name type="scientific">Trichobilharzia regenti</name>
    <name type="common">Nasal bird schistosome</name>
    <dbReference type="NCBI Taxonomy" id="157069"/>
    <lineage>
        <taxon>Eukaryota</taxon>
        <taxon>Metazoa</taxon>
        <taxon>Spiralia</taxon>
        <taxon>Lophotrochozoa</taxon>
        <taxon>Platyhelminthes</taxon>
        <taxon>Trematoda</taxon>
        <taxon>Digenea</taxon>
        <taxon>Strigeidida</taxon>
        <taxon>Schistosomatoidea</taxon>
        <taxon>Schistosomatidae</taxon>
        <taxon>Trichobilharzia</taxon>
    </lineage>
</organism>
<comment type="pathway">
    <text evidence="1 10">Pyrimidine metabolism; UMP biosynthesis via salvage pathway; UMP from uridine: step 1/1.</text>
</comment>
<dbReference type="SUPFAM" id="SSF53271">
    <property type="entry name" value="PRTase-like"/>
    <property type="match status" value="1"/>
</dbReference>
<dbReference type="PRINTS" id="PR00988">
    <property type="entry name" value="URIDINKINASE"/>
</dbReference>
<feature type="region of interest" description="Disordered" evidence="11">
    <location>
        <begin position="290"/>
        <end position="322"/>
    </location>
</feature>
<keyword evidence="5 10" id="KW-0547">Nucleotide-binding</keyword>
<keyword evidence="6 10" id="KW-0418">Kinase</keyword>
<evidence type="ECO:0000256" key="3">
    <source>
        <dbReference type="ARBA" id="ARBA00005408"/>
    </source>
</evidence>
<keyword evidence="7 10" id="KW-0067">ATP-binding</keyword>
<evidence type="ECO:0000313" key="15">
    <source>
        <dbReference type="WBParaSite" id="TREG1_124530.1"/>
    </source>
</evidence>
<evidence type="ECO:0000256" key="5">
    <source>
        <dbReference type="ARBA" id="ARBA00022741"/>
    </source>
</evidence>
<evidence type="ECO:0000259" key="12">
    <source>
        <dbReference type="Pfam" id="PF00485"/>
    </source>
</evidence>
<evidence type="ECO:0000256" key="1">
    <source>
        <dbReference type="ARBA" id="ARBA00004690"/>
    </source>
</evidence>
<dbReference type="GO" id="GO:0005524">
    <property type="term" value="F:ATP binding"/>
    <property type="evidence" value="ECO:0007669"/>
    <property type="project" value="UniProtKB-KW"/>
</dbReference>
<dbReference type="NCBIfam" id="NF001097">
    <property type="entry name" value="PRK00129.1"/>
    <property type="match status" value="1"/>
</dbReference>
<dbReference type="SUPFAM" id="SSF52540">
    <property type="entry name" value="P-loop containing nucleoside triphosphate hydrolases"/>
    <property type="match status" value="1"/>
</dbReference>
<dbReference type="Proteomes" id="UP000050795">
    <property type="component" value="Unassembled WGS sequence"/>
</dbReference>
<evidence type="ECO:0000256" key="9">
    <source>
        <dbReference type="ARBA" id="ARBA00048909"/>
    </source>
</evidence>
<evidence type="ECO:0000256" key="11">
    <source>
        <dbReference type="SAM" id="MobiDB-lite"/>
    </source>
</evidence>
<reference evidence="14" key="1">
    <citation type="submission" date="2022-06" db="EMBL/GenBank/DDBJ databases">
        <authorList>
            <person name="Berger JAMES D."/>
            <person name="Berger JAMES D."/>
        </authorList>
    </citation>
    <scope>NUCLEOTIDE SEQUENCE [LARGE SCALE GENOMIC DNA]</scope>
</reference>
<dbReference type="WBParaSite" id="TREG1_124530.1">
    <property type="protein sequence ID" value="TREG1_124530.1"/>
    <property type="gene ID" value="TREG1_124530"/>
</dbReference>
<evidence type="ECO:0000256" key="2">
    <source>
        <dbReference type="ARBA" id="ARBA00004784"/>
    </source>
</evidence>
<feature type="compositionally biased region" description="Polar residues" evidence="11">
    <location>
        <begin position="294"/>
        <end position="305"/>
    </location>
</feature>
<dbReference type="NCBIfam" id="TIGR00235">
    <property type="entry name" value="udk"/>
    <property type="match status" value="1"/>
</dbReference>
<dbReference type="InterPro" id="IPR000836">
    <property type="entry name" value="PRTase_dom"/>
</dbReference>
<proteinExistence type="inferred from homology"/>
<comment type="catalytic activity">
    <reaction evidence="9 10">
        <text>uridine + ATP = UMP + ADP + H(+)</text>
        <dbReference type="Rhea" id="RHEA:16825"/>
        <dbReference type="ChEBI" id="CHEBI:15378"/>
        <dbReference type="ChEBI" id="CHEBI:16704"/>
        <dbReference type="ChEBI" id="CHEBI:30616"/>
        <dbReference type="ChEBI" id="CHEBI:57865"/>
        <dbReference type="ChEBI" id="CHEBI:456216"/>
        <dbReference type="EC" id="2.7.1.48"/>
    </reaction>
</comment>
<sequence>MASSSESENGTSQEVFHKDAPKVSRRQKSLFVSVSSTTWGLPEPVLRVGNRTIFTHGRPPWYNVEGQTQQPLVIGICGGSASGKTSVARAIIESLDVQWVSLLSMDSYYKVLNSEQKLQAAACKYNFDHPNAFDFDLLEAHLRRLREGKTIEVPEYDFKTHSRTSKTNTVYGANIIIIEGILAFYSQGVTKLMDLKVFVDTDADERLARRLRRDITERGRELNDVLVQYSRFVKPSYEQFIAPSMAQADIIIPRGGQNIVALQLIVQHINKRLKQCGLCSRHELAKFPPGQMNGIVSSADSNGGTNWEGHSKDKRDGDVDNATHDCHRLRNSSRQQYLNNSMSDKICLPPQLHVLPTTPQRLGLHTLIRDRNTDQDAFVFYSERLMRPLCEAAMNLLPHMDVDIETPQGITYRGRQLATGTQVCGVSILRAGEALEPALCAVYKDVRLGKILIQTNPDTGEPELHYIRLPRDIKDCFVILMDATVATGAAAIMAMRILVEHDVPEDRIILISLIMATQGVHSVAYTYPKAHIVTTAVDPGLNESYHIIPGVGNFGDRYFGTTLDCLPETRFLFACHSSNLLILPSPVVF</sequence>
<dbReference type="GO" id="GO:0004849">
    <property type="term" value="F:uridine kinase activity"/>
    <property type="evidence" value="ECO:0007669"/>
    <property type="project" value="UniProtKB-EC"/>
</dbReference>
<dbReference type="Pfam" id="PF00485">
    <property type="entry name" value="PRK"/>
    <property type="match status" value="1"/>
</dbReference>
<dbReference type="CDD" id="cd06223">
    <property type="entry name" value="PRTases_typeI"/>
    <property type="match status" value="1"/>
</dbReference>
<evidence type="ECO:0000313" key="14">
    <source>
        <dbReference type="Proteomes" id="UP000050795"/>
    </source>
</evidence>
<dbReference type="InterPro" id="IPR029057">
    <property type="entry name" value="PRTase-like"/>
</dbReference>
<comment type="pathway">
    <text evidence="2 10">Pyrimidine metabolism; CTP biosynthesis via salvage pathway; CTP from cytidine: step 1/3.</text>
</comment>
<dbReference type="AlphaFoldDB" id="A0AA85IV78"/>
<name>A0AA85IV78_TRIRE</name>
<evidence type="ECO:0000256" key="10">
    <source>
        <dbReference type="RuleBase" id="RU003825"/>
    </source>
</evidence>
<evidence type="ECO:0000256" key="7">
    <source>
        <dbReference type="ARBA" id="ARBA00022840"/>
    </source>
</evidence>
<dbReference type="NCBIfam" id="NF004018">
    <property type="entry name" value="PRK05480.1"/>
    <property type="match status" value="1"/>
</dbReference>
<protein>
    <recommendedName>
        <fullName evidence="10">Uridine kinase</fullName>
        <ecNumber evidence="10">2.7.1.48</ecNumber>
    </recommendedName>
</protein>
<dbReference type="FunFam" id="3.40.50.300:FF:000339">
    <property type="entry name" value="Uridine kinase"/>
    <property type="match status" value="1"/>
</dbReference>
<dbReference type="FunFam" id="3.40.50.2020:FF:000010">
    <property type="entry name" value="Uridine-cytidine kinase"/>
    <property type="match status" value="1"/>
</dbReference>
<dbReference type="Gene3D" id="3.40.50.2020">
    <property type="match status" value="1"/>
</dbReference>
<accession>A0AA85IV78</accession>
<dbReference type="Pfam" id="PF14681">
    <property type="entry name" value="UPRTase"/>
    <property type="match status" value="1"/>
</dbReference>
<dbReference type="PANTHER" id="PTHR10285">
    <property type="entry name" value="URIDINE KINASE"/>
    <property type="match status" value="1"/>
</dbReference>
<feature type="domain" description="Phosphoribosyltransferase" evidence="13">
    <location>
        <begin position="357"/>
        <end position="561"/>
    </location>
</feature>
<evidence type="ECO:0000256" key="8">
    <source>
        <dbReference type="ARBA" id="ARBA00047436"/>
    </source>
</evidence>
<feature type="domain" description="Phosphoribulokinase/uridine kinase" evidence="12">
    <location>
        <begin position="73"/>
        <end position="260"/>
    </location>
</feature>
<dbReference type="InterPro" id="IPR027417">
    <property type="entry name" value="P-loop_NTPase"/>
</dbReference>
<dbReference type="GO" id="GO:0008655">
    <property type="term" value="P:pyrimidine-containing compound salvage"/>
    <property type="evidence" value="ECO:0007669"/>
    <property type="project" value="UniProtKB-ARBA"/>
</dbReference>
<comment type="catalytic activity">
    <reaction evidence="8 10">
        <text>cytidine + ATP = CMP + ADP + H(+)</text>
        <dbReference type="Rhea" id="RHEA:24674"/>
        <dbReference type="ChEBI" id="CHEBI:15378"/>
        <dbReference type="ChEBI" id="CHEBI:17562"/>
        <dbReference type="ChEBI" id="CHEBI:30616"/>
        <dbReference type="ChEBI" id="CHEBI:60377"/>
        <dbReference type="ChEBI" id="CHEBI:456216"/>
        <dbReference type="EC" id="2.7.1.48"/>
    </reaction>
</comment>
<evidence type="ECO:0000256" key="4">
    <source>
        <dbReference type="ARBA" id="ARBA00022679"/>
    </source>
</evidence>
<reference evidence="15" key="2">
    <citation type="submission" date="2023-11" db="UniProtKB">
        <authorList>
            <consortium name="WormBaseParasite"/>
        </authorList>
    </citation>
    <scope>IDENTIFICATION</scope>
</reference>
<evidence type="ECO:0000259" key="13">
    <source>
        <dbReference type="Pfam" id="PF14681"/>
    </source>
</evidence>
<dbReference type="InterPro" id="IPR000764">
    <property type="entry name" value="Uridine_kinase-like"/>
</dbReference>
<keyword evidence="4 10" id="KW-0808">Transferase</keyword>
<dbReference type="Gene3D" id="3.40.50.300">
    <property type="entry name" value="P-loop containing nucleotide triphosphate hydrolases"/>
    <property type="match status" value="1"/>
</dbReference>
<dbReference type="CDD" id="cd02023">
    <property type="entry name" value="UMPK"/>
    <property type="match status" value="1"/>
</dbReference>
<feature type="compositionally biased region" description="Polar residues" evidence="11">
    <location>
        <begin position="1"/>
        <end position="14"/>
    </location>
</feature>